<evidence type="ECO:0000313" key="1">
    <source>
        <dbReference type="EMBL" id="TVX93799.1"/>
    </source>
</evidence>
<reference evidence="1 2" key="1">
    <citation type="submission" date="2019-07" db="EMBL/GenBank/DDBJ databases">
        <authorList>
            <person name="Kim J."/>
        </authorList>
    </citation>
    <scope>NUCLEOTIDE SEQUENCE [LARGE SCALE GENOMIC DNA]</scope>
    <source>
        <strain evidence="1 2">N4</strain>
    </source>
</reference>
<name>A0A559J1P8_9BACL</name>
<proteinExistence type="predicted"/>
<dbReference type="Proteomes" id="UP000318102">
    <property type="component" value="Unassembled WGS sequence"/>
</dbReference>
<comment type="caution">
    <text evidence="1">The sequence shown here is derived from an EMBL/GenBank/DDBJ whole genome shotgun (WGS) entry which is preliminary data.</text>
</comment>
<gene>
    <name evidence="1" type="ORF">FPZ44_12485</name>
</gene>
<accession>A0A559J1P8</accession>
<organism evidence="1 2">
    <name type="scientific">Paenibacillus agilis</name>
    <dbReference type="NCBI Taxonomy" id="3020863"/>
    <lineage>
        <taxon>Bacteria</taxon>
        <taxon>Bacillati</taxon>
        <taxon>Bacillota</taxon>
        <taxon>Bacilli</taxon>
        <taxon>Bacillales</taxon>
        <taxon>Paenibacillaceae</taxon>
        <taxon>Paenibacillus</taxon>
    </lineage>
</organism>
<sequence length="112" mass="13885">MNSNELKEWANNNDIKKQVVDCFWKCLENYMNEDPSEFEEYFKEYNSELIELVYYKLSMSIRNWDTFETDYNENCEFIEVIIKIQYNNKYIGYYKLLYNFGGEIFDDYLVWE</sequence>
<dbReference type="OrthoDB" id="2082543at2"/>
<evidence type="ECO:0000313" key="2">
    <source>
        <dbReference type="Proteomes" id="UP000318102"/>
    </source>
</evidence>
<dbReference type="EMBL" id="VNJK01000001">
    <property type="protein sequence ID" value="TVX93799.1"/>
    <property type="molecule type" value="Genomic_DNA"/>
</dbReference>
<protein>
    <submittedName>
        <fullName evidence="1">Uncharacterized protein</fullName>
    </submittedName>
</protein>
<keyword evidence="2" id="KW-1185">Reference proteome</keyword>
<dbReference type="RefSeq" id="WP_144990635.1">
    <property type="nucleotide sequence ID" value="NZ_VNJK01000001.1"/>
</dbReference>
<dbReference type="AlphaFoldDB" id="A0A559J1P8"/>